<reference evidence="12 13" key="1">
    <citation type="submission" date="2025-04" db="UniProtKB">
        <authorList>
            <consortium name="RefSeq"/>
        </authorList>
    </citation>
    <scope>IDENTIFICATION</scope>
    <source>
        <tissue evidence="12 13">Whole sample</tissue>
    </source>
</reference>
<evidence type="ECO:0000256" key="1">
    <source>
        <dbReference type="ARBA" id="ARBA00009580"/>
    </source>
</evidence>
<evidence type="ECO:0000256" key="7">
    <source>
        <dbReference type="SAM" id="Phobius"/>
    </source>
</evidence>
<dbReference type="SMART" id="SM00404">
    <property type="entry name" value="PTPc_motif"/>
    <property type="match status" value="2"/>
</dbReference>
<dbReference type="InterPro" id="IPR016130">
    <property type="entry name" value="Tyr_Pase_AS"/>
</dbReference>
<dbReference type="EC" id="3.1.3.48" evidence="2"/>
<feature type="transmembrane region" description="Helical" evidence="7">
    <location>
        <begin position="521"/>
        <end position="545"/>
    </location>
</feature>
<dbReference type="AlphaFoldDB" id="A0A8B8DD23"/>
<dbReference type="FunFam" id="3.90.190.10:FF:000102">
    <property type="entry name" value="Receptor-type tyrosine-protein phosphatase"/>
    <property type="match status" value="1"/>
</dbReference>
<dbReference type="InterPro" id="IPR002049">
    <property type="entry name" value="LE_dom"/>
</dbReference>
<comment type="similarity">
    <text evidence="1">Belongs to the protein-tyrosine phosphatase family.</text>
</comment>
<accession>A0A8B8DD23</accession>
<evidence type="ECO:0000256" key="2">
    <source>
        <dbReference type="ARBA" id="ARBA00013064"/>
    </source>
</evidence>
<dbReference type="Pfam" id="PF00102">
    <property type="entry name" value="Y_phosphatase"/>
    <property type="match status" value="2"/>
</dbReference>
<dbReference type="InterPro" id="IPR000242">
    <property type="entry name" value="PTP_cat"/>
</dbReference>
<dbReference type="InterPro" id="IPR000387">
    <property type="entry name" value="Tyr_Pase_dom"/>
</dbReference>
<feature type="domain" description="Tyrosine-protein phosphatase" evidence="9">
    <location>
        <begin position="930"/>
        <end position="1187"/>
    </location>
</feature>
<dbReference type="PROSITE" id="PS00383">
    <property type="entry name" value="TYR_PHOSPHATASE_1"/>
    <property type="match status" value="1"/>
</dbReference>
<keyword evidence="8" id="KW-0732">Signal</keyword>
<dbReference type="PROSITE" id="PS50055">
    <property type="entry name" value="TYR_PHOSPHATASE_PTP"/>
    <property type="match status" value="2"/>
</dbReference>
<dbReference type="Proteomes" id="UP000694844">
    <property type="component" value="Chromosome 3"/>
</dbReference>
<feature type="region of interest" description="Disordered" evidence="6">
    <location>
        <begin position="592"/>
        <end position="620"/>
    </location>
</feature>
<evidence type="ECO:0000313" key="14">
    <source>
        <dbReference type="RefSeq" id="XP_022325435.1"/>
    </source>
</evidence>
<dbReference type="SMART" id="SM00194">
    <property type="entry name" value="PTPc"/>
    <property type="match status" value="2"/>
</dbReference>
<dbReference type="PANTHER" id="PTHR19134">
    <property type="entry name" value="RECEPTOR-TYPE TYROSINE-PROTEIN PHOSPHATASE"/>
    <property type="match status" value="1"/>
</dbReference>
<dbReference type="SUPFAM" id="SSF52799">
    <property type="entry name" value="(Phosphotyrosine protein) phosphatases II"/>
    <property type="match status" value="2"/>
</dbReference>
<dbReference type="CDD" id="cd00055">
    <property type="entry name" value="EGF_Lam"/>
    <property type="match status" value="1"/>
</dbReference>
<evidence type="ECO:0000259" key="10">
    <source>
        <dbReference type="PROSITE" id="PS50056"/>
    </source>
</evidence>
<dbReference type="PROSITE" id="PS01248">
    <property type="entry name" value="EGF_LAM_1"/>
    <property type="match status" value="1"/>
</dbReference>
<dbReference type="Gene3D" id="2.60.120.260">
    <property type="entry name" value="Galactose-binding domain-like"/>
    <property type="match status" value="1"/>
</dbReference>
<dbReference type="InterPro" id="IPR003595">
    <property type="entry name" value="Tyr_Pase_cat"/>
</dbReference>
<evidence type="ECO:0000259" key="9">
    <source>
        <dbReference type="PROSITE" id="PS50055"/>
    </source>
</evidence>
<evidence type="ECO:0000313" key="13">
    <source>
        <dbReference type="RefSeq" id="XP_022325434.1"/>
    </source>
</evidence>
<feature type="chain" id="PRO_5044666263" description="protein-tyrosine-phosphatase" evidence="8">
    <location>
        <begin position="23"/>
        <end position="1208"/>
    </location>
</feature>
<dbReference type="GO" id="GO:0004725">
    <property type="term" value="F:protein tyrosine phosphatase activity"/>
    <property type="evidence" value="ECO:0007669"/>
    <property type="project" value="UniProtKB-EC"/>
</dbReference>
<dbReference type="RefSeq" id="XP_022325435.1">
    <property type="nucleotide sequence ID" value="XM_022469727.1"/>
</dbReference>
<dbReference type="InterPro" id="IPR029021">
    <property type="entry name" value="Prot-tyrosine_phosphatase-like"/>
</dbReference>
<name>A0A8B8DD23_CRAVI</name>
<proteinExistence type="inferred from homology"/>
<keyword evidence="7" id="KW-0812">Transmembrane</keyword>
<dbReference type="GeneID" id="111125677"/>
<dbReference type="RefSeq" id="XP_022325433.1">
    <property type="nucleotide sequence ID" value="XM_022469725.1"/>
</dbReference>
<dbReference type="InterPro" id="IPR008979">
    <property type="entry name" value="Galactose-bd-like_sf"/>
</dbReference>
<dbReference type="KEGG" id="cvn:111125677"/>
<evidence type="ECO:0000256" key="6">
    <source>
        <dbReference type="SAM" id="MobiDB-lite"/>
    </source>
</evidence>
<dbReference type="PANTHER" id="PTHR19134:SF562">
    <property type="entry name" value="PROTEIN-TYROSINE-PHOSPHATASE"/>
    <property type="match status" value="1"/>
</dbReference>
<gene>
    <name evidence="12 13 14" type="primary">LOC111125677</name>
</gene>
<evidence type="ECO:0000256" key="4">
    <source>
        <dbReference type="ARBA" id="ARBA00022912"/>
    </source>
</evidence>
<evidence type="ECO:0000256" key="3">
    <source>
        <dbReference type="ARBA" id="ARBA00022801"/>
    </source>
</evidence>
<keyword evidence="4" id="KW-0904">Protein phosphatase</keyword>
<keyword evidence="11" id="KW-1185">Reference proteome</keyword>
<dbReference type="CDD" id="cd00047">
    <property type="entry name" value="PTPc"/>
    <property type="match status" value="1"/>
</dbReference>
<keyword evidence="7" id="KW-0472">Membrane</keyword>
<evidence type="ECO:0000313" key="12">
    <source>
        <dbReference type="RefSeq" id="XP_022325433.1"/>
    </source>
</evidence>
<dbReference type="InterPro" id="IPR000742">
    <property type="entry name" value="EGF"/>
</dbReference>
<organism evidence="11 13">
    <name type="scientific">Crassostrea virginica</name>
    <name type="common">Eastern oyster</name>
    <dbReference type="NCBI Taxonomy" id="6565"/>
    <lineage>
        <taxon>Eukaryota</taxon>
        <taxon>Metazoa</taxon>
        <taxon>Spiralia</taxon>
        <taxon>Lophotrochozoa</taxon>
        <taxon>Mollusca</taxon>
        <taxon>Bivalvia</taxon>
        <taxon>Autobranchia</taxon>
        <taxon>Pteriomorphia</taxon>
        <taxon>Ostreida</taxon>
        <taxon>Ostreoidea</taxon>
        <taxon>Ostreidae</taxon>
        <taxon>Crassostrea</taxon>
    </lineage>
</organism>
<dbReference type="OrthoDB" id="6158725at2759"/>
<evidence type="ECO:0000256" key="8">
    <source>
        <dbReference type="SAM" id="SignalP"/>
    </source>
</evidence>
<keyword evidence="3" id="KW-0378">Hydrolase</keyword>
<sequence>MKQANAFIVLYVITLVFQGQHAYRNLVIPGVTIASQSSTYGVYDARRTVDGQPLKLSMGEGSCSHTGSRQTTAWLQIELDKVYNVKEVKFWYRKEPGKSGLYNTIRLHYYSMLYVDPVTNGYVTCHKDETNFTVPIPMPSTVSCKGETAFIVFYTTQPSPIDNGQVFLEICEVEIYGCSRNQYGENCTNCSDGCSKCDIDNGCVSCRERFTGINCQLCEPGYTGDNCDTYCARGWYGQNCSMECSKHCLNNATCNHVNGTCPWGCSPGYRGSMCTEECRAGTYGIWCRYRCSGNCFENQICNFVNGYCDGGCKSGWTGLGCRSPCRDGTYGENCANNCSGNCYQSQSCDRFDGTCVGGCNSGWTGQTCEQECPKGTYGFRCNQTCDNCLDNKCNAISGDCESGCNDGWVGNKCEQVCAKGYFGKNCQLDCGKCLTEGCHHVNGSCGGNCLDGWEGTQCLIVCPRGYFGKNCQLDCGKCLTEGCHHVNGSCEGNCLDGWEGRQCLIAMALPPQDQTGSSIPMAGIGAGAGALIVIVVVVIVTVVLIRLRRKKLNTTSENNLMSVEQDQHARTKSDSKTSLRIPTETDELRMEPVYSNENGPTPDKHKVYSNDDIPPTRKINPDKDIQIGDFSYVFASKSKDEFQEIKKEYQSIPYGEQPQLSCSYGKLAKNVPKNRFKTTFPYDHSRVILKETADDYINANYIKNLQGEKAFIAAQGPRPNTVADHWKMIWQEHMTLIVMLTNLMEGTKKKCEKYWPDLQLEATFGKFKVLLLTENHYAFYIVRRMKVTFLETDSSRTVTQFHYTQWPDHGVPDPIDLVLFHQHVMRFRKKQKDGPTLVHCSAGIGRTGTFIALDVLHQSGQETGVVNVEEYVRMMRKDRMSMVQNVEQYIVLHQALLESFKGKHETIPLQSLKTIYQELQGDPKHPPDWLKTQFEELQSIKKHYSAKEQNAGYENRDLNMTRNILPVDRFRAVLTSPVASRTSYYNAVFLSTFLQKDALIAGQYPLSGNSIDLFRLLYDHECKVLIFINQLDDIPSTNEWFSDEKITLQPFEIMKKESCSISKSLKKHTLRIYHTEQDTSENIHVYEMTSWRLADTLPVDLDVFPDIMRHLQLDRNEWSEQTTITVLSKDGASGCGMICAVNNALQQLQQDGEVDMFTIVRQLQIRRPEMISTLEEFRSCFIVTYMALSASESNPEMYSNTECVYENM</sequence>
<dbReference type="SUPFAM" id="SSF49785">
    <property type="entry name" value="Galactose-binding domain-like"/>
    <property type="match status" value="1"/>
</dbReference>
<protein>
    <recommendedName>
        <fullName evidence="2">protein-tyrosine-phosphatase</fullName>
        <ecNumber evidence="2">3.1.3.48</ecNumber>
    </recommendedName>
</protein>
<dbReference type="Gene3D" id="3.90.190.10">
    <property type="entry name" value="Protein tyrosine phosphatase superfamily"/>
    <property type="match status" value="2"/>
</dbReference>
<dbReference type="Gene3D" id="2.170.300.10">
    <property type="entry name" value="Tie2 ligand-binding domain superfamily"/>
    <property type="match status" value="2"/>
</dbReference>
<evidence type="ECO:0000256" key="5">
    <source>
        <dbReference type="ARBA" id="ARBA00051722"/>
    </source>
</evidence>
<evidence type="ECO:0000313" key="11">
    <source>
        <dbReference type="Proteomes" id="UP000694844"/>
    </source>
</evidence>
<dbReference type="SMART" id="SM00181">
    <property type="entry name" value="EGF"/>
    <property type="match status" value="7"/>
</dbReference>
<dbReference type="InterPro" id="IPR050348">
    <property type="entry name" value="Protein-Tyr_Phosphatase"/>
</dbReference>
<feature type="signal peptide" evidence="8">
    <location>
        <begin position="1"/>
        <end position="22"/>
    </location>
</feature>
<dbReference type="PROSITE" id="PS50056">
    <property type="entry name" value="TYR_PHOSPHATASE_2"/>
    <property type="match status" value="1"/>
</dbReference>
<comment type="catalytic activity">
    <reaction evidence="5">
        <text>O-phospho-L-tyrosyl-[protein] + H2O = L-tyrosyl-[protein] + phosphate</text>
        <dbReference type="Rhea" id="RHEA:10684"/>
        <dbReference type="Rhea" id="RHEA-COMP:10136"/>
        <dbReference type="Rhea" id="RHEA-COMP:20101"/>
        <dbReference type="ChEBI" id="CHEBI:15377"/>
        <dbReference type="ChEBI" id="CHEBI:43474"/>
        <dbReference type="ChEBI" id="CHEBI:46858"/>
        <dbReference type="ChEBI" id="CHEBI:61978"/>
        <dbReference type="EC" id="3.1.3.48"/>
    </reaction>
</comment>
<dbReference type="PRINTS" id="PR00700">
    <property type="entry name" value="PRTYPHPHTASE"/>
</dbReference>
<keyword evidence="7" id="KW-1133">Transmembrane helix</keyword>
<feature type="domain" description="Tyrosine-protein phosphatase" evidence="9">
    <location>
        <begin position="645"/>
        <end position="899"/>
    </location>
</feature>
<feature type="domain" description="Tyrosine specific protein phosphatases" evidence="10">
    <location>
        <begin position="818"/>
        <end position="890"/>
    </location>
</feature>
<dbReference type="RefSeq" id="XP_022325434.1">
    <property type="nucleotide sequence ID" value="XM_022469726.1"/>
</dbReference>